<protein>
    <recommendedName>
        <fullName evidence="4">DUF4157 domain-containing protein</fullName>
    </recommendedName>
</protein>
<proteinExistence type="predicted"/>
<dbReference type="EMBL" id="PSNW01000014">
    <property type="protein sequence ID" value="PPE72256.1"/>
    <property type="molecule type" value="Genomic_DNA"/>
</dbReference>
<evidence type="ECO:0008006" key="4">
    <source>
        <dbReference type="Google" id="ProtNLM"/>
    </source>
</evidence>
<keyword evidence="1" id="KW-0812">Transmembrane</keyword>
<evidence type="ECO:0000313" key="3">
    <source>
        <dbReference type="Proteomes" id="UP000238220"/>
    </source>
</evidence>
<evidence type="ECO:0000256" key="1">
    <source>
        <dbReference type="SAM" id="Phobius"/>
    </source>
</evidence>
<gene>
    <name evidence="2" type="ORF">C3942_19310</name>
</gene>
<evidence type="ECO:0000313" key="2">
    <source>
        <dbReference type="EMBL" id="PPE72256.1"/>
    </source>
</evidence>
<dbReference type="AlphaFoldDB" id="A0A2S5TBD2"/>
<keyword evidence="1" id="KW-1133">Transmembrane helix</keyword>
<organism evidence="2 3">
    <name type="scientific">Solimonas fluminis</name>
    <dbReference type="NCBI Taxonomy" id="2086571"/>
    <lineage>
        <taxon>Bacteria</taxon>
        <taxon>Pseudomonadati</taxon>
        <taxon>Pseudomonadota</taxon>
        <taxon>Gammaproteobacteria</taxon>
        <taxon>Nevskiales</taxon>
        <taxon>Nevskiaceae</taxon>
        <taxon>Solimonas</taxon>
    </lineage>
</organism>
<accession>A0A2S5TBD2</accession>
<comment type="caution">
    <text evidence="2">The sequence shown here is derived from an EMBL/GenBank/DDBJ whole genome shotgun (WGS) entry which is preliminary data.</text>
</comment>
<feature type="transmembrane region" description="Helical" evidence="1">
    <location>
        <begin position="55"/>
        <end position="72"/>
    </location>
</feature>
<keyword evidence="3" id="KW-1185">Reference proteome</keyword>
<reference evidence="2 3" key="1">
    <citation type="submission" date="2018-02" db="EMBL/GenBank/DDBJ databases">
        <title>Genome sequencing of Solimonas sp. HR-BB.</title>
        <authorList>
            <person name="Lee Y."/>
            <person name="Jeon C.O."/>
        </authorList>
    </citation>
    <scope>NUCLEOTIDE SEQUENCE [LARGE SCALE GENOMIC DNA]</scope>
    <source>
        <strain evidence="2 3">HR-BB</strain>
    </source>
</reference>
<sequence length="138" mass="15538">MKGAGGRLLRLAWPLPWTLAGLLLALPALLGGGWQWRRVDGTGALCAHGGLSGRILARSWIGAITIGHLVLARDSATLERTLAHELVHVRQFERWGLLFPLLYLWASWEAWRHGGRAYWDNRYEVEARMAEPARSVRH</sequence>
<dbReference type="OrthoDB" id="274512at2"/>
<keyword evidence="1" id="KW-0472">Membrane</keyword>
<name>A0A2S5TBD2_9GAMM</name>
<dbReference type="RefSeq" id="WP_104232011.1">
    <property type="nucleotide sequence ID" value="NZ_PSNW01000014.1"/>
</dbReference>
<dbReference type="Proteomes" id="UP000238220">
    <property type="component" value="Unassembled WGS sequence"/>
</dbReference>